<dbReference type="Pfam" id="PF05199">
    <property type="entry name" value="GMC_oxred_C"/>
    <property type="match status" value="1"/>
</dbReference>
<keyword evidence="3" id="KW-0285">Flavoprotein</keyword>
<dbReference type="PIRSF" id="PIRSF000137">
    <property type="entry name" value="Alcohol_oxidase"/>
    <property type="match status" value="1"/>
</dbReference>
<reference evidence="7" key="1">
    <citation type="submission" date="2015-01" db="EMBL/GenBank/DDBJ databases">
        <title>Transcriptome Assembly of Fopius arisanus.</title>
        <authorList>
            <person name="Geib S."/>
        </authorList>
    </citation>
    <scope>NUCLEOTIDE SEQUENCE</scope>
</reference>
<dbReference type="GO" id="GO:0016614">
    <property type="term" value="F:oxidoreductase activity, acting on CH-OH group of donors"/>
    <property type="evidence" value="ECO:0007669"/>
    <property type="project" value="InterPro"/>
</dbReference>
<reference evidence="9" key="2">
    <citation type="submission" date="2025-04" db="UniProtKB">
        <authorList>
            <consortium name="RefSeq"/>
        </authorList>
    </citation>
    <scope>IDENTIFICATION</scope>
    <source>
        <strain evidence="9">USDA-PBARC FA_bdor</strain>
        <tissue evidence="9">Whole organism</tissue>
    </source>
</reference>
<dbReference type="SUPFAM" id="SSF51905">
    <property type="entry name" value="FAD/NAD(P)-binding domain"/>
    <property type="match status" value="1"/>
</dbReference>
<dbReference type="PROSITE" id="PS00624">
    <property type="entry name" value="GMC_OXRED_2"/>
    <property type="match status" value="1"/>
</dbReference>
<organism evidence="7">
    <name type="scientific">Fopius arisanus</name>
    <dbReference type="NCBI Taxonomy" id="64838"/>
    <lineage>
        <taxon>Eukaryota</taxon>
        <taxon>Metazoa</taxon>
        <taxon>Ecdysozoa</taxon>
        <taxon>Arthropoda</taxon>
        <taxon>Hexapoda</taxon>
        <taxon>Insecta</taxon>
        <taxon>Pterygota</taxon>
        <taxon>Neoptera</taxon>
        <taxon>Endopterygota</taxon>
        <taxon>Hymenoptera</taxon>
        <taxon>Apocrita</taxon>
        <taxon>Ichneumonoidea</taxon>
        <taxon>Braconidae</taxon>
        <taxon>Opiinae</taxon>
        <taxon>Fopius</taxon>
    </lineage>
</organism>
<evidence type="ECO:0000313" key="9">
    <source>
        <dbReference type="RefSeq" id="XP_011315137.1"/>
    </source>
</evidence>
<feature type="binding site" evidence="5">
    <location>
        <position position="133"/>
    </location>
    <ligand>
        <name>FAD</name>
        <dbReference type="ChEBI" id="CHEBI:57692"/>
    </ligand>
</feature>
<dbReference type="GeneID" id="105274034"/>
<feature type="domain" description="Glucose-methanol-choline oxidoreductase N-terminal" evidence="6">
    <location>
        <begin position="310"/>
        <end position="324"/>
    </location>
</feature>
<protein>
    <submittedName>
        <fullName evidence="7">Gld_5 protein</fullName>
    </submittedName>
    <submittedName>
        <fullName evidence="9">Glucose dehydrogenase [FAD, quinone]</fullName>
    </submittedName>
</protein>
<accession>A0A0C9RN66</accession>
<dbReference type="EMBL" id="GBYB01008526">
    <property type="protein sequence ID" value="JAG78293.1"/>
    <property type="molecule type" value="Transcribed_RNA"/>
</dbReference>
<evidence type="ECO:0000256" key="2">
    <source>
        <dbReference type="ARBA" id="ARBA00010790"/>
    </source>
</evidence>
<dbReference type="OrthoDB" id="269227at2759"/>
<dbReference type="PANTHER" id="PTHR11552:SF147">
    <property type="entry name" value="CHOLINE DEHYDROGENASE, MITOCHONDRIAL"/>
    <property type="match status" value="1"/>
</dbReference>
<evidence type="ECO:0000313" key="7">
    <source>
        <dbReference type="EMBL" id="JAG78293.1"/>
    </source>
</evidence>
<evidence type="ECO:0000313" key="8">
    <source>
        <dbReference type="Proteomes" id="UP000694866"/>
    </source>
</evidence>
<dbReference type="InterPro" id="IPR007867">
    <property type="entry name" value="GMC_OxRtase_C"/>
</dbReference>
<keyword evidence="4 5" id="KW-0274">FAD</keyword>
<gene>
    <name evidence="7" type="primary">Gld_5</name>
    <name evidence="9" type="synonym">LOC105274034</name>
    <name evidence="7" type="ORF">g.23818</name>
</gene>
<dbReference type="AlphaFoldDB" id="A0A0C9RN66"/>
<dbReference type="InterPro" id="IPR036188">
    <property type="entry name" value="FAD/NAD-bd_sf"/>
</dbReference>
<dbReference type="Gene3D" id="3.30.560.10">
    <property type="entry name" value="Glucose Oxidase, domain 3"/>
    <property type="match status" value="1"/>
</dbReference>
<dbReference type="Pfam" id="PF00732">
    <property type="entry name" value="GMC_oxred_N"/>
    <property type="match status" value="1"/>
</dbReference>
<dbReference type="Proteomes" id="UP000694866">
    <property type="component" value="Unplaced"/>
</dbReference>
<dbReference type="GO" id="GO:0050660">
    <property type="term" value="F:flavin adenine dinucleotide binding"/>
    <property type="evidence" value="ECO:0007669"/>
    <property type="project" value="InterPro"/>
</dbReference>
<sequence>MESCLSQSCGSAVQGSPLIFHQLIQTLLVSQCALGNPEDYPRSRVPEILENPDSFDFIIVGGGTAGCALASRLSENENWRVLLIEAGDYPSALSDVPGLVLLLQGSPEDYSYDLEHQDGICQGAACKWAKGKVLGGSSVLNAMIHVHGNDRDFDTWEKLGNDGWSFQDVLPYFKKSENYPPEFISKFSDKFVGSNGQINIRDYNYSTSDFQNIILEAVREKGIPILDYINGDEYIGFARVQGSIDKGRRVNAAKAYLSPVKDRKNLFVATSTRADRILMEGNKAVGIRATFPGDKSVDLKASKEVIISAGSVATPQVLMLSGIGPKEHLEEFGIPCVADLPVGKNLQDHLIWMGTQLEFSNESSVMKTALDFMDSTYEYLMHTKGEFTHTGGTDLLGFVNLEDPTSRYPNIQFHHAHLPKGDTLKMQVVAQAMGFDQDLQVELVRLAAISDTVMMAPTVLNPRSRGEIKLRSTSPKDPVRIWANYLENDEDRVELLRAVGFLKGLEETEAFKKLGIKLRHLEINGCKGIEPQSMEYWECNMRHTSGTLYHPVGTARMGPPGDPAAVVDPKLKVQGVLGLRIVDASVMPKITSGNTNSPTLMIAEKGADLIKREWITRNEL</sequence>
<evidence type="ECO:0000259" key="6">
    <source>
        <dbReference type="PROSITE" id="PS00624"/>
    </source>
</evidence>
<dbReference type="RefSeq" id="XP_011315137.1">
    <property type="nucleotide sequence ID" value="XM_011316835.1"/>
</dbReference>
<evidence type="ECO:0000256" key="4">
    <source>
        <dbReference type="ARBA" id="ARBA00022827"/>
    </source>
</evidence>
<dbReference type="InterPro" id="IPR000172">
    <property type="entry name" value="GMC_OxRdtase_N"/>
</dbReference>
<dbReference type="Gene3D" id="3.50.50.60">
    <property type="entry name" value="FAD/NAD(P)-binding domain"/>
    <property type="match status" value="1"/>
</dbReference>
<dbReference type="KEGG" id="fas:105274034"/>
<proteinExistence type="inferred from homology"/>
<dbReference type="PANTHER" id="PTHR11552">
    <property type="entry name" value="GLUCOSE-METHANOL-CHOLINE GMC OXIDOREDUCTASE"/>
    <property type="match status" value="1"/>
</dbReference>
<evidence type="ECO:0000256" key="5">
    <source>
        <dbReference type="PIRSR" id="PIRSR000137-2"/>
    </source>
</evidence>
<comment type="cofactor">
    <cofactor evidence="1 5">
        <name>FAD</name>
        <dbReference type="ChEBI" id="CHEBI:57692"/>
    </cofactor>
</comment>
<keyword evidence="8" id="KW-1185">Reference proteome</keyword>
<name>A0A0C9RN66_9HYME</name>
<dbReference type="InterPro" id="IPR012132">
    <property type="entry name" value="GMC_OxRdtase"/>
</dbReference>
<evidence type="ECO:0000256" key="1">
    <source>
        <dbReference type="ARBA" id="ARBA00001974"/>
    </source>
</evidence>
<evidence type="ECO:0000256" key="3">
    <source>
        <dbReference type="ARBA" id="ARBA00022630"/>
    </source>
</evidence>
<comment type="similarity">
    <text evidence="2">Belongs to the GMC oxidoreductase family.</text>
</comment>
<accession>A0A9R1TSV4</accession>
<dbReference type="SUPFAM" id="SSF54373">
    <property type="entry name" value="FAD-linked reductases, C-terminal domain"/>
    <property type="match status" value="1"/>
</dbReference>